<gene>
    <name evidence="3" type="ORF">EKG37_21645</name>
</gene>
<evidence type="ECO:0000259" key="1">
    <source>
        <dbReference type="Pfam" id="PF08721"/>
    </source>
</evidence>
<dbReference type="Proteomes" id="UP000271374">
    <property type="component" value="Unassembled WGS sequence"/>
</dbReference>
<dbReference type="GO" id="GO:0003676">
    <property type="term" value="F:nucleic acid binding"/>
    <property type="evidence" value="ECO:0007669"/>
    <property type="project" value="InterPro"/>
</dbReference>
<dbReference type="OrthoDB" id="5291587at2"/>
<dbReference type="Pfam" id="PF08721">
    <property type="entry name" value="Tn7_Tnp_TnsA_C"/>
    <property type="match status" value="1"/>
</dbReference>
<feature type="domain" description="TnsA endonuclease C-terminal" evidence="1">
    <location>
        <begin position="169"/>
        <end position="250"/>
    </location>
</feature>
<dbReference type="SUPFAM" id="SSF52980">
    <property type="entry name" value="Restriction endonuclease-like"/>
    <property type="match status" value="1"/>
</dbReference>
<keyword evidence="3" id="KW-0540">Nuclease</keyword>
<dbReference type="Pfam" id="PF08722">
    <property type="entry name" value="Tn7_TnsA-like_N"/>
    <property type="match status" value="1"/>
</dbReference>
<keyword evidence="3" id="KW-0255">Endonuclease</keyword>
<feature type="domain" description="TnsA endonuclease N-terminal" evidence="2">
    <location>
        <begin position="70"/>
        <end position="167"/>
    </location>
</feature>
<dbReference type="InterPro" id="IPR036388">
    <property type="entry name" value="WH-like_DNA-bd_sf"/>
</dbReference>
<dbReference type="InterPro" id="IPR014833">
    <property type="entry name" value="TnsA_N"/>
</dbReference>
<evidence type="ECO:0000313" key="3">
    <source>
        <dbReference type="EMBL" id="RTR26277.1"/>
    </source>
</evidence>
<dbReference type="EMBL" id="RXNT01000025">
    <property type="protein sequence ID" value="RTR26277.1"/>
    <property type="molecule type" value="Genomic_DNA"/>
</dbReference>
<evidence type="ECO:0000313" key="4">
    <source>
        <dbReference type="Proteomes" id="UP000271374"/>
    </source>
</evidence>
<name>A0A431VSV9_9BACI</name>
<sequence length="281" mass="33204">MIREWNETTINRFLKEKRGQGIGKDYKPWLLVQDIASKGRSTRIFGHTTQRVHHMLSDLQLYYFYLLEFDDNVTDIREQYPLLDFHDMNVQVDEELTKKLFDSKTQVPHIFTVSFLVTRKRENGEHYYQARIIKQSQELEKNATLQRLELQRRYFEKKGIDFGIVTEKEINKQLARNIGWALNSYDIQDYPSLTLNLPHLKRDMVQYLTNKSDTFQGIFSRLEKEYSLDKGLGLILFKHLIAKKEVSMDLSKKIYMTNKIENYHVEFTGENGGDVGYAVGN</sequence>
<dbReference type="RefSeq" id="WP_126410844.1">
    <property type="nucleotide sequence ID" value="NZ_RXNT01000025.1"/>
</dbReference>
<evidence type="ECO:0000259" key="2">
    <source>
        <dbReference type="Pfam" id="PF08722"/>
    </source>
</evidence>
<dbReference type="InterPro" id="IPR014832">
    <property type="entry name" value="TnsA_C"/>
</dbReference>
<dbReference type="CDD" id="cd22362">
    <property type="entry name" value="TnsA_endonuclease-like"/>
    <property type="match status" value="1"/>
</dbReference>
<dbReference type="Gene3D" id="1.10.10.10">
    <property type="entry name" value="Winged helix-like DNA-binding domain superfamily/Winged helix DNA-binding domain"/>
    <property type="match status" value="1"/>
</dbReference>
<dbReference type="AlphaFoldDB" id="A0A431VSV9"/>
<dbReference type="Gene3D" id="3.40.1350.10">
    <property type="match status" value="1"/>
</dbReference>
<dbReference type="InterPro" id="IPR011335">
    <property type="entry name" value="Restrct_endonuc-II-like"/>
</dbReference>
<keyword evidence="4" id="KW-1185">Reference proteome</keyword>
<accession>A0A431VSV9</accession>
<organism evidence="3 4">
    <name type="scientific">Bacillus yapensis</name>
    <dbReference type="NCBI Taxonomy" id="2492960"/>
    <lineage>
        <taxon>Bacteria</taxon>
        <taxon>Bacillati</taxon>
        <taxon>Bacillota</taxon>
        <taxon>Bacilli</taxon>
        <taxon>Bacillales</taxon>
        <taxon>Bacillaceae</taxon>
        <taxon>Bacillus</taxon>
    </lineage>
</organism>
<dbReference type="GO" id="GO:0004519">
    <property type="term" value="F:endonuclease activity"/>
    <property type="evidence" value="ECO:0007669"/>
    <property type="project" value="UniProtKB-KW"/>
</dbReference>
<keyword evidence="3" id="KW-0378">Hydrolase</keyword>
<protein>
    <submittedName>
        <fullName evidence="3">Heteromeric transposase endonuclease subunit TnsA</fullName>
    </submittedName>
</protein>
<proteinExistence type="predicted"/>
<reference evidence="3 4" key="1">
    <citation type="submission" date="2018-12" db="EMBL/GenBank/DDBJ databases">
        <title>Bacillus yapensis draft genome sequence.</title>
        <authorList>
            <person name="Yu L."/>
            <person name="Xu X."/>
            <person name="Tang X."/>
        </authorList>
    </citation>
    <scope>NUCLEOTIDE SEQUENCE [LARGE SCALE GENOMIC DNA]</scope>
    <source>
        <strain evidence="3 4">XXST-01</strain>
    </source>
</reference>
<dbReference type="InterPro" id="IPR011856">
    <property type="entry name" value="tRNA_endonuc-like_dom_sf"/>
</dbReference>
<comment type="caution">
    <text evidence="3">The sequence shown here is derived from an EMBL/GenBank/DDBJ whole genome shotgun (WGS) entry which is preliminary data.</text>
</comment>